<dbReference type="InterPro" id="IPR009057">
    <property type="entry name" value="Homeodomain-like_sf"/>
</dbReference>
<feature type="region of interest" description="Disordered" evidence="7">
    <location>
        <begin position="1"/>
        <end position="65"/>
    </location>
</feature>
<proteinExistence type="predicted"/>
<dbReference type="InterPro" id="IPR017970">
    <property type="entry name" value="Homeobox_CS"/>
</dbReference>
<dbReference type="CDD" id="cd00086">
    <property type="entry name" value="homeodomain"/>
    <property type="match status" value="1"/>
</dbReference>
<evidence type="ECO:0000256" key="1">
    <source>
        <dbReference type="ARBA" id="ARBA00004123"/>
    </source>
</evidence>
<evidence type="ECO:0000256" key="5">
    <source>
        <dbReference type="PROSITE-ProRule" id="PRU00108"/>
    </source>
</evidence>
<dbReference type="GO" id="GO:0000981">
    <property type="term" value="F:DNA-binding transcription factor activity, RNA polymerase II-specific"/>
    <property type="evidence" value="ECO:0007669"/>
    <property type="project" value="InterPro"/>
</dbReference>
<accession>A0A1V6TAM5</accession>
<comment type="subcellular location">
    <subcellularLocation>
        <location evidence="1 5 6">Nucleus</location>
    </subcellularLocation>
</comment>
<reference evidence="10" key="1">
    <citation type="journal article" date="2017" name="Nat. Microbiol.">
        <title>Global analysis of biosynthetic gene clusters reveals vast potential of secondary metabolite production in Penicillium species.</title>
        <authorList>
            <person name="Nielsen J.C."/>
            <person name="Grijseels S."/>
            <person name="Prigent S."/>
            <person name="Ji B."/>
            <person name="Dainat J."/>
            <person name="Nielsen K.F."/>
            <person name="Frisvad J.C."/>
            <person name="Workman M."/>
            <person name="Nielsen J."/>
        </authorList>
    </citation>
    <scope>NUCLEOTIDE SEQUENCE [LARGE SCALE GENOMIC DNA]</scope>
    <source>
        <strain evidence="10">IBT 24891</strain>
    </source>
</reference>
<organism evidence="9 10">
    <name type="scientific">Penicillium steckii</name>
    <dbReference type="NCBI Taxonomy" id="303698"/>
    <lineage>
        <taxon>Eukaryota</taxon>
        <taxon>Fungi</taxon>
        <taxon>Dikarya</taxon>
        <taxon>Ascomycota</taxon>
        <taxon>Pezizomycotina</taxon>
        <taxon>Eurotiomycetes</taxon>
        <taxon>Eurotiomycetidae</taxon>
        <taxon>Eurotiales</taxon>
        <taxon>Aspergillaceae</taxon>
        <taxon>Penicillium</taxon>
    </lineage>
</organism>
<keyword evidence="3 5" id="KW-0371">Homeobox</keyword>
<gene>
    <name evidence="9" type="ORF">PENSTE_c009G09871</name>
</gene>
<dbReference type="Pfam" id="PF00046">
    <property type="entry name" value="Homeodomain"/>
    <property type="match status" value="1"/>
</dbReference>
<sequence length="613" mass="66065">MSSFTETPDLTGAHTAASSSSPTNSTPSPSTSSATTANSRRPPRKSTLTQQQKNNKRQRATQDQLVTLEVEFNKNPTPTAATRERIASDINMTERSVQIWFQNRRAKIKMLAKKSIETGEGCDSIPESMRHYLAMQFDPTKPGTRDPFGRSAGYGAPSMYANETSPSGKVVISHFTCRSLTIGSWRRIGQNAMDLVIFYSPDKACMTYYINNDAAGYKIEYPFTHIKNITLETGDPTPGPNGAPPRPGGLVVELNRPPMFYMDSSNSGGFYQCGDFTEEQQASQIMVHHLGGHPKVLSVQLAKLVSLESFQNRLAYNGNNNNNNNFAVPAVPTTPAAPAAMSPPFIQRPASQPNHYAPAPYIGLYQDSNHLGFNMPAARGHKRQRSRSVPAAVDISALQAPMPPFHMPQTPAPFNHTDSGIYAPVPQSAHALPTDLRVDTESYGMDFRPNPMSATTTGSPSEFASPSMFSSAAQGDSTPVASMAPQFNVSYVSAGPSDSSTVGSHAPSPYSGVSPADPMIANHSPPLSNMSHAPSDLYGFTHDQQSGFVEDGLSMNDMYSKHNVNYTVSHDAPSFELPMHGLSGQASPALGDYSHHGMINLDEINSSGLPTGS</sequence>
<dbReference type="EMBL" id="MLKD01000009">
    <property type="protein sequence ID" value="OQE22929.1"/>
    <property type="molecule type" value="Genomic_DNA"/>
</dbReference>
<evidence type="ECO:0000313" key="10">
    <source>
        <dbReference type="Proteomes" id="UP000191285"/>
    </source>
</evidence>
<evidence type="ECO:0000259" key="8">
    <source>
        <dbReference type="PROSITE" id="PS50071"/>
    </source>
</evidence>
<dbReference type="SMART" id="SM00389">
    <property type="entry name" value="HOX"/>
    <property type="match status" value="1"/>
</dbReference>
<dbReference type="PANTHER" id="PTHR24324:SF5">
    <property type="entry name" value="HEMATOPOIETICALLY-EXPRESSED HOMEOBOX PROTEIN HHEX"/>
    <property type="match status" value="1"/>
</dbReference>
<dbReference type="PROSITE" id="PS00027">
    <property type="entry name" value="HOMEOBOX_1"/>
    <property type="match status" value="1"/>
</dbReference>
<feature type="region of interest" description="Disordered" evidence="7">
    <location>
        <begin position="449"/>
        <end position="471"/>
    </location>
</feature>
<dbReference type="Proteomes" id="UP000191285">
    <property type="component" value="Unassembled WGS sequence"/>
</dbReference>
<evidence type="ECO:0000256" key="3">
    <source>
        <dbReference type="ARBA" id="ARBA00023155"/>
    </source>
</evidence>
<name>A0A1V6TAM5_9EURO</name>
<evidence type="ECO:0000256" key="6">
    <source>
        <dbReference type="RuleBase" id="RU000682"/>
    </source>
</evidence>
<dbReference type="STRING" id="303698.A0A1V6TAM5"/>
<dbReference type="SUPFAM" id="SSF46689">
    <property type="entry name" value="Homeodomain-like"/>
    <property type="match status" value="1"/>
</dbReference>
<comment type="caution">
    <text evidence="9">The sequence shown here is derived from an EMBL/GenBank/DDBJ whole genome shotgun (WGS) entry which is preliminary data.</text>
</comment>
<keyword evidence="10" id="KW-1185">Reference proteome</keyword>
<dbReference type="InterPro" id="IPR001356">
    <property type="entry name" value="HD"/>
</dbReference>
<dbReference type="AlphaFoldDB" id="A0A1V6TAM5"/>
<feature type="compositionally biased region" description="Low complexity" evidence="7">
    <location>
        <begin position="15"/>
        <end position="39"/>
    </location>
</feature>
<evidence type="ECO:0000256" key="7">
    <source>
        <dbReference type="SAM" id="MobiDB-lite"/>
    </source>
</evidence>
<dbReference type="Gene3D" id="1.10.10.60">
    <property type="entry name" value="Homeodomain-like"/>
    <property type="match status" value="1"/>
</dbReference>
<feature type="domain" description="Homeobox" evidence="8">
    <location>
        <begin position="51"/>
        <end position="111"/>
    </location>
</feature>
<evidence type="ECO:0000313" key="9">
    <source>
        <dbReference type="EMBL" id="OQE22929.1"/>
    </source>
</evidence>
<dbReference type="GO" id="GO:0000978">
    <property type="term" value="F:RNA polymerase II cis-regulatory region sequence-specific DNA binding"/>
    <property type="evidence" value="ECO:0007669"/>
    <property type="project" value="TreeGrafter"/>
</dbReference>
<dbReference type="PANTHER" id="PTHR24324">
    <property type="entry name" value="HOMEOBOX PROTEIN HHEX"/>
    <property type="match status" value="1"/>
</dbReference>
<feature type="DNA-binding region" description="Homeobox" evidence="5">
    <location>
        <begin position="53"/>
        <end position="112"/>
    </location>
</feature>
<dbReference type="OrthoDB" id="6159439at2759"/>
<dbReference type="PROSITE" id="PS50071">
    <property type="entry name" value="HOMEOBOX_2"/>
    <property type="match status" value="1"/>
</dbReference>
<dbReference type="GO" id="GO:0005634">
    <property type="term" value="C:nucleus"/>
    <property type="evidence" value="ECO:0007669"/>
    <property type="project" value="UniProtKB-SubCell"/>
</dbReference>
<keyword evidence="2 5" id="KW-0238">DNA-binding</keyword>
<keyword evidence="4 5" id="KW-0539">Nucleus</keyword>
<dbReference type="InterPro" id="IPR051000">
    <property type="entry name" value="Homeobox_DNA-bind_prot"/>
</dbReference>
<evidence type="ECO:0000256" key="2">
    <source>
        <dbReference type="ARBA" id="ARBA00023125"/>
    </source>
</evidence>
<dbReference type="InterPro" id="IPR057939">
    <property type="entry name" value="TRF2_HOY1_PH"/>
</dbReference>
<evidence type="ECO:0000256" key="4">
    <source>
        <dbReference type="ARBA" id="ARBA00023242"/>
    </source>
</evidence>
<dbReference type="GO" id="GO:0030154">
    <property type="term" value="P:cell differentiation"/>
    <property type="evidence" value="ECO:0007669"/>
    <property type="project" value="TreeGrafter"/>
</dbReference>
<protein>
    <recommendedName>
        <fullName evidence="8">Homeobox domain-containing protein</fullName>
    </recommendedName>
</protein>
<feature type="compositionally biased region" description="Polar residues" evidence="7">
    <location>
        <begin position="452"/>
        <end position="471"/>
    </location>
</feature>
<dbReference type="Pfam" id="PF24818">
    <property type="entry name" value="PH_TRF2_HOY1"/>
    <property type="match status" value="1"/>
</dbReference>